<reference evidence="3" key="1">
    <citation type="submission" date="1999-04" db="EMBL/GenBank/DDBJ databases">
        <title>Structural analysis of Arabidopsis thaliana chromosome 5. XI.</title>
        <authorList>
            <person name="Kaneko T."/>
            <person name="Katoh T."/>
            <person name="Asamizu E."/>
            <person name="Sato S."/>
            <person name="Nakamura Y."/>
            <person name="Kotani H."/>
            <person name="Tabata S."/>
        </authorList>
    </citation>
    <scope>NUCLEOTIDE SEQUENCE</scope>
</reference>
<proteinExistence type="predicted"/>
<dbReference type="Pfam" id="PF09331">
    <property type="entry name" value="DUF1985"/>
    <property type="match status" value="1"/>
</dbReference>
<feature type="transmembrane region" description="Helical" evidence="1">
    <location>
        <begin position="94"/>
        <end position="113"/>
    </location>
</feature>
<evidence type="ECO:0000259" key="2">
    <source>
        <dbReference type="Pfam" id="PF09331"/>
    </source>
</evidence>
<keyword evidence="1" id="KW-1133">Transmembrane helix</keyword>
<dbReference type="InterPro" id="IPR015410">
    <property type="entry name" value="DUF1985"/>
</dbReference>
<dbReference type="PANTHER" id="PTHR48449:SF1">
    <property type="entry name" value="DUF1985 DOMAIN-CONTAINING PROTEIN"/>
    <property type="match status" value="1"/>
</dbReference>
<dbReference type="AlphaFoldDB" id="Q9LTB3"/>
<sequence>MDPIKLSERLFELGTIEGTKKVNAYTVFHWIKDIKPVLIDDHLKKLENSQFGSILQMVDHLNSVRVMHHILTRQLVTKKEFELWWTFAGKPMRLALLVLVEGILCPTIIYTVILPQVVNMHSDLDEFIKFPWGRESFLLTVRSVKTRKLYTYNSQGSIAIQGFAHAITLIFRIWVPSKCRLV</sequence>
<feature type="domain" description="DUF1985" evidence="2">
    <location>
        <begin position="92"/>
        <end position="143"/>
    </location>
</feature>
<protein>
    <submittedName>
        <fullName evidence="3">Gb|AAD56332.1</fullName>
    </submittedName>
</protein>
<keyword evidence="1" id="KW-0812">Transmembrane</keyword>
<evidence type="ECO:0000256" key="1">
    <source>
        <dbReference type="SAM" id="Phobius"/>
    </source>
</evidence>
<dbReference type="PANTHER" id="PTHR48449">
    <property type="entry name" value="DUF1985 DOMAIN-CONTAINING PROTEIN"/>
    <property type="match status" value="1"/>
</dbReference>
<feature type="transmembrane region" description="Helical" evidence="1">
    <location>
        <begin position="158"/>
        <end position="175"/>
    </location>
</feature>
<organism evidence="3">
    <name type="scientific">Arabidopsis thaliana</name>
    <name type="common">Mouse-ear cress</name>
    <dbReference type="NCBI Taxonomy" id="3702"/>
    <lineage>
        <taxon>Eukaryota</taxon>
        <taxon>Viridiplantae</taxon>
        <taxon>Streptophyta</taxon>
        <taxon>Embryophyta</taxon>
        <taxon>Tracheophyta</taxon>
        <taxon>Spermatophyta</taxon>
        <taxon>Magnoliopsida</taxon>
        <taxon>eudicotyledons</taxon>
        <taxon>Gunneridae</taxon>
        <taxon>Pentapetalae</taxon>
        <taxon>rosids</taxon>
        <taxon>malvids</taxon>
        <taxon>Brassicales</taxon>
        <taxon>Brassicaceae</taxon>
        <taxon>Camelineae</taxon>
        <taxon>Arabidopsis</taxon>
    </lineage>
</organism>
<evidence type="ECO:0000313" key="3">
    <source>
        <dbReference type="EMBL" id="BAA98147.1"/>
    </source>
</evidence>
<keyword evidence="1" id="KW-0472">Membrane</keyword>
<accession>Q9LTB3</accession>
<dbReference type="EMBL" id="AB025611">
    <property type="protein sequence ID" value="BAA98147.1"/>
    <property type="molecule type" value="Genomic_DNA"/>
</dbReference>
<name>Q9LTB3_ARATH</name>
<reference key="2">
    <citation type="journal article" date="2000" name="Nature">
        <title>Sequence and analysis of chromosome 5 of the plant Arabidopsis thaliana.</title>
        <authorList>
            <consortium name="Kazusa DNA Research Institute"/>
            <consortium name="Cold Spring Harbor and Washington University in St Louis Sequencing Consortium"/>
            <consortium name="European Union Arabidopsis Genome Sequencing Consortium"/>
            <person name="Tabata S."/>
            <person name="Kaneko T."/>
            <person name="Nakamura Y."/>
            <person name="Kotani H."/>
            <person name="Kato T."/>
            <person name="Asamizu E."/>
            <person name="Miyajima N."/>
            <person name="Sasamoto S."/>
            <person name="Kimura T."/>
            <person name="Hosouchi T."/>
            <person name="Kawashima K."/>
            <person name="Kohara M."/>
            <person name="Matsumoto M."/>
            <person name="Matsuno A."/>
            <person name="Muraki A."/>
            <person name="Nakayama S."/>
            <person name="Nakazaki N."/>
            <person name="Naruo K."/>
            <person name="Okumura S."/>
            <person name="Shinpo S."/>
            <person name="Takeuchi C."/>
            <person name="Wada T."/>
            <person name="Watanabe A."/>
            <person name="Yamada M."/>
            <person name="Yasuda M."/>
            <person name="Sato S."/>
            <person name="de la Bastide M."/>
            <person name="Huang E."/>
            <person name="Spiegel L."/>
            <person name="Gnoj L."/>
            <person name="O'Shaughnessy A."/>
            <person name="Preston R."/>
            <person name="Habermann K."/>
            <person name="Murray J."/>
            <person name="Johnson D."/>
            <person name="Rohlfing T."/>
            <person name="Nelson J."/>
            <person name="Stoneking T."/>
            <person name="Pepin K."/>
            <person name="Spieth J."/>
            <person name="Sekhon M."/>
            <person name="Armstrong J."/>
            <person name="Becker M."/>
            <person name="Belter E."/>
            <person name="Cordum H."/>
            <person name="Cordes M."/>
            <person name="Courtney L."/>
            <person name="Courtney W."/>
            <person name="Dante M."/>
            <person name="Du H."/>
            <person name="Edwards J."/>
            <person name="Fryman J."/>
            <person name="Haakensen B."/>
            <person name="Lamar E."/>
            <person name="Latreille P."/>
            <person name="Leonard S."/>
            <person name="Meyer R."/>
            <person name="Mulvaney E."/>
            <person name="Ozersky P."/>
            <person name="Riley A."/>
            <person name="Strowmatt C."/>
            <person name="Wagner-McPherson C."/>
            <person name="Wollam A."/>
            <person name="Yoakum M."/>
            <person name="Bell M."/>
            <person name="Dedhia N."/>
            <person name="Parnell L."/>
            <person name="Shah R."/>
            <person name="Rodriguez M."/>
            <person name="See L.H."/>
            <person name="Vil D."/>
            <person name="Baker J."/>
            <person name="Kirchoff K."/>
            <person name="Toth K."/>
            <person name="King L."/>
            <person name="Bahret A."/>
            <person name="Miller B."/>
            <person name="Marra M."/>
            <person name="Martienssen R."/>
            <person name="McCombie W.R."/>
            <person name="Wilson R.K."/>
            <person name="Murphy G."/>
            <person name="Bancroft I."/>
            <person name="Volckaert G."/>
            <person name="Wambutt R."/>
            <person name="Dusterhoft A."/>
            <person name="Stiekema W."/>
            <person name="Pohl T."/>
            <person name="Entian K.D."/>
            <person name="Terryn N."/>
            <person name="Hartley N."/>
            <person name="Bent E."/>
            <person name="Johnson S."/>
            <person name="Langham S.A."/>
            <person name="McCullagh B."/>
            <person name="Robben J."/>
            <person name="Grymonprez B."/>
            <person name="Zimmermann W."/>
            <person name="Ramsperger U."/>
            <person name="Wedler H."/>
            <person name="Balke K."/>
            <person name="Wedler E."/>
            <person name="Peters S."/>
            <person name="van Staveren M."/>
            <person name="Dirkse W."/>
            <person name="Mooijman P."/>
            <person name="Lankhorst R.K."/>
            <person name="Weitzenegger T."/>
            <person name="Bothe G."/>
            <person name="Rose M."/>
            <person name="Hauf J."/>
            <person name="Berneiser S."/>
            <person name="Hempel S."/>
            <person name="Feldpausch M."/>
            <person name="Lamberth S."/>
            <person name="Villarroel R."/>
            <person name="Gielen J."/>
            <person name="Ardiles W."/>
            <person name="Bents O."/>
            <person name="Lemcke K."/>
            <person name="Kolesov G."/>
            <person name="Mayer K."/>
            <person name="Rudd S."/>
            <person name="Schoof H."/>
            <person name="Schueller C."/>
            <person name="Zaccaria P."/>
            <person name="Mewes H.W."/>
            <person name="Bevan M."/>
            <person name="Fransz P."/>
        </authorList>
    </citation>
    <scope>NUCLEOTIDE SEQUENCE [LARGE SCALE GENOMIC DNA]</scope>
    <source>
        <strain>cv. Columbia</strain>
    </source>
</reference>